<keyword evidence="9" id="KW-1185">Reference proteome</keyword>
<dbReference type="eggNOG" id="KOG0585">
    <property type="taxonomic scope" value="Eukaryota"/>
</dbReference>
<protein>
    <recommendedName>
        <fullName evidence="1">non-specific serine/threonine protein kinase</fullName>
        <ecNumber evidence="1">2.7.11.1</ecNumber>
    </recommendedName>
</protein>
<evidence type="ECO:0000313" key="8">
    <source>
        <dbReference type="EMBL" id="EJK49079.1"/>
    </source>
</evidence>
<organism evidence="8 9">
    <name type="scientific">Thalassiosira oceanica</name>
    <name type="common">Marine diatom</name>
    <dbReference type="NCBI Taxonomy" id="159749"/>
    <lineage>
        <taxon>Eukaryota</taxon>
        <taxon>Sar</taxon>
        <taxon>Stramenopiles</taxon>
        <taxon>Ochrophyta</taxon>
        <taxon>Bacillariophyta</taxon>
        <taxon>Coscinodiscophyceae</taxon>
        <taxon>Thalassiosirophycidae</taxon>
        <taxon>Thalassiosirales</taxon>
        <taxon>Thalassiosiraceae</taxon>
        <taxon>Thalassiosira</taxon>
    </lineage>
</organism>
<dbReference type="OrthoDB" id="68483at2759"/>
<evidence type="ECO:0000256" key="6">
    <source>
        <dbReference type="SAM" id="MobiDB-lite"/>
    </source>
</evidence>
<dbReference type="Proteomes" id="UP000266841">
    <property type="component" value="Unassembled WGS sequence"/>
</dbReference>
<name>K0RA11_THAOC</name>
<dbReference type="GO" id="GO:0005524">
    <property type="term" value="F:ATP binding"/>
    <property type="evidence" value="ECO:0007669"/>
    <property type="project" value="UniProtKB-KW"/>
</dbReference>
<evidence type="ECO:0000256" key="4">
    <source>
        <dbReference type="ARBA" id="ARBA00022777"/>
    </source>
</evidence>
<evidence type="ECO:0000256" key="1">
    <source>
        <dbReference type="ARBA" id="ARBA00012513"/>
    </source>
</evidence>
<keyword evidence="3" id="KW-0547">Nucleotide-binding</keyword>
<keyword evidence="5" id="KW-0067">ATP-binding</keyword>
<feature type="region of interest" description="Disordered" evidence="6">
    <location>
        <begin position="804"/>
        <end position="838"/>
    </location>
</feature>
<feature type="region of interest" description="Disordered" evidence="6">
    <location>
        <begin position="527"/>
        <end position="546"/>
    </location>
</feature>
<feature type="compositionally biased region" description="Basic and acidic residues" evidence="6">
    <location>
        <begin position="946"/>
        <end position="956"/>
    </location>
</feature>
<keyword evidence="2" id="KW-0808">Transferase</keyword>
<dbReference type="PANTHER" id="PTHR43671">
    <property type="entry name" value="SERINE/THREONINE-PROTEIN KINASE NEK"/>
    <property type="match status" value="1"/>
</dbReference>
<reference evidence="8 9" key="1">
    <citation type="journal article" date="2012" name="Genome Biol.">
        <title>Genome and low-iron response of an oceanic diatom adapted to chronic iron limitation.</title>
        <authorList>
            <person name="Lommer M."/>
            <person name="Specht M."/>
            <person name="Roy A.S."/>
            <person name="Kraemer L."/>
            <person name="Andreson R."/>
            <person name="Gutowska M.A."/>
            <person name="Wolf J."/>
            <person name="Bergner S.V."/>
            <person name="Schilhabel M.B."/>
            <person name="Klostermeier U.C."/>
            <person name="Beiko R.G."/>
            <person name="Rosenstiel P."/>
            <person name="Hippler M."/>
            <person name="Laroche J."/>
        </authorList>
    </citation>
    <scope>NUCLEOTIDE SEQUENCE [LARGE SCALE GENOMIC DNA]</scope>
    <source>
        <strain evidence="8 9">CCMP1005</strain>
    </source>
</reference>
<evidence type="ECO:0000259" key="7">
    <source>
        <dbReference type="PROSITE" id="PS50011"/>
    </source>
</evidence>
<comment type="caution">
    <text evidence="8">The sequence shown here is derived from an EMBL/GenBank/DDBJ whole genome shotgun (WGS) entry which is preliminary data.</text>
</comment>
<dbReference type="PANTHER" id="PTHR43671:SF13">
    <property type="entry name" value="SERINE_THREONINE-PROTEIN KINASE NEK2"/>
    <property type="match status" value="1"/>
</dbReference>
<dbReference type="EC" id="2.7.11.1" evidence="1"/>
<evidence type="ECO:0000313" key="9">
    <source>
        <dbReference type="Proteomes" id="UP000266841"/>
    </source>
</evidence>
<sequence>MCAEDSLVFSGYSCDVWASGVVLYIMATGRLPFFSDVPLRLFDLIAEADLKLGSLNASAELKSLLQLVLNKDPENRGGIGDCLSHPFCQRARDQRLAELGEGVSRHPRITSKAREVQQAFASTDRDGSSVRNLAVNVGSIMSNFRKRFGSHRTSVFDMDTGVPTEVQPPRKKLATALVRNDMLDDKGATRPDDKRRTLSKKLSSFFRKANKKPRHLTRSRGHVDLEVLVDQNHIVKRLPRRHHWKAGGPLDPNVEQNRLVVIFEEELSHHLGKLLLALAVQTLDPEGAGESGVLGALIPDGDIPLVMEQALPVLDHHLALIVEDHELDGYLLLPYGLELGERHIERAVAVDRDAHLRRVGELRPHAVAETDSHGPEGPGREHLPRPRPRYKLRGRHLVYPHARAEDRVVDRARLAELPVHLGYDALGAHLRPGDGLLVPVFVLDLVCLWLVPVDLDGVLPLKLVLPLDPLLRPPQLGRAGPDGAIDRRQELLPRRVDEVVRSDLLGVLREPDVDVYYAPPSLLGRLPRRGDEVRRPPRDPVVEPRPDADEQVAVLDEVVGRRVSVHAQHVRREGVPLVEGPEGVERRGHGHLERLGELHELLGGVVAPLAGDDERPSGVLDGLDHLVHDPALGHVAELAHLPLAVLLVYPLVVHAAVDGVGAVVVEVVGVVSGLDVRQLPLGVDLEAEALLDAAEVYRRGVRDEAHELPVVVEVVLDVPRVGAQSVEEAVDELRRELLYLQVLGQVDEDGARPAVARDVEGVVHGEGHLGRGSDLVGPLGDGAHDVDGGAALEGVLRRRGGGLAAEHDHGHAVAHGVGDGRDEVGGAGPRGGHDDARGELPVRLGGALGDALRDVAGRRLVGVGDPPDALVLAVPRVRGVELVQQGQDGPAGVAVHHLHAVLQQLRVDDVRGRVALEVGHVRPRGGLRRQLGRPVHGVPRPRRRQRGAEARRRPDGLARGGRVGHGGHAQGLLSARRVLRRDLRPSPVGPAGRRGREGRRAGQGGREDGGRRGEFHRQCAANCGTCGRLWGLFVRATVRGGVSCVVFSPRLLGVPGWRDGLEFQKRRRGDPMRDNSWIPANPGLLLPLAPLRLHSIDQPARLFRGAPTAPTSHPATLLPAARDSRVQLKSMARAPAESTVNDGPELKVVPSLLATSERRLLVGRAPRPQFKRGAPSQLKSSQVEVDNRSFDKQVLHGVNLSKLSPKFAPRFPV</sequence>
<evidence type="ECO:0000256" key="3">
    <source>
        <dbReference type="ARBA" id="ARBA00022741"/>
    </source>
</evidence>
<proteinExistence type="predicted"/>
<accession>K0RA11</accession>
<feature type="compositionally biased region" description="Basic and acidic residues" evidence="6">
    <location>
        <begin position="528"/>
        <end position="546"/>
    </location>
</feature>
<feature type="compositionally biased region" description="Basic and acidic residues" evidence="6">
    <location>
        <begin position="994"/>
        <end position="1013"/>
    </location>
</feature>
<keyword evidence="4" id="KW-0418">Kinase</keyword>
<dbReference type="InterPro" id="IPR050660">
    <property type="entry name" value="NEK_Ser/Thr_kinase"/>
</dbReference>
<dbReference type="AlphaFoldDB" id="K0RA11"/>
<feature type="region of interest" description="Disordered" evidence="6">
    <location>
        <begin position="925"/>
        <end position="1013"/>
    </location>
</feature>
<evidence type="ECO:0000256" key="2">
    <source>
        <dbReference type="ARBA" id="ARBA00022679"/>
    </source>
</evidence>
<feature type="compositionally biased region" description="Basic and acidic residues" evidence="6">
    <location>
        <begin position="364"/>
        <end position="384"/>
    </location>
</feature>
<feature type="region of interest" description="Disordered" evidence="6">
    <location>
        <begin position="364"/>
        <end position="387"/>
    </location>
</feature>
<feature type="compositionally biased region" description="Gly residues" evidence="6">
    <location>
        <begin position="958"/>
        <end position="969"/>
    </location>
</feature>
<dbReference type="InterPro" id="IPR011009">
    <property type="entry name" value="Kinase-like_dom_sf"/>
</dbReference>
<dbReference type="SUPFAM" id="SSF56112">
    <property type="entry name" value="Protein kinase-like (PK-like)"/>
    <property type="match status" value="1"/>
</dbReference>
<dbReference type="GO" id="GO:0004674">
    <property type="term" value="F:protein serine/threonine kinase activity"/>
    <property type="evidence" value="ECO:0007669"/>
    <property type="project" value="UniProtKB-EC"/>
</dbReference>
<gene>
    <name evidence="8" type="ORF">THAOC_32080</name>
</gene>
<dbReference type="PROSITE" id="PS50011">
    <property type="entry name" value="PROTEIN_KINASE_DOM"/>
    <property type="match status" value="1"/>
</dbReference>
<evidence type="ECO:0000256" key="5">
    <source>
        <dbReference type="ARBA" id="ARBA00022840"/>
    </source>
</evidence>
<dbReference type="Gene3D" id="1.10.510.10">
    <property type="entry name" value="Transferase(Phosphotransferase) domain 1"/>
    <property type="match status" value="1"/>
</dbReference>
<dbReference type="EMBL" id="AGNL01045145">
    <property type="protein sequence ID" value="EJK49079.1"/>
    <property type="molecule type" value="Genomic_DNA"/>
</dbReference>
<feature type="domain" description="Protein kinase" evidence="7">
    <location>
        <begin position="1"/>
        <end position="88"/>
    </location>
</feature>
<dbReference type="InterPro" id="IPR000719">
    <property type="entry name" value="Prot_kinase_dom"/>
</dbReference>